<dbReference type="AlphaFoldDB" id="A0AAV4AAJ3"/>
<name>A0AAV4AAJ3_9GAST</name>
<evidence type="ECO:0000313" key="1">
    <source>
        <dbReference type="EMBL" id="GFO03768.1"/>
    </source>
</evidence>
<gene>
    <name evidence="1" type="ORF">PoB_003027300</name>
</gene>
<keyword evidence="2" id="KW-1185">Reference proteome</keyword>
<dbReference type="Proteomes" id="UP000735302">
    <property type="component" value="Unassembled WGS sequence"/>
</dbReference>
<organism evidence="1 2">
    <name type="scientific">Plakobranchus ocellatus</name>
    <dbReference type="NCBI Taxonomy" id="259542"/>
    <lineage>
        <taxon>Eukaryota</taxon>
        <taxon>Metazoa</taxon>
        <taxon>Spiralia</taxon>
        <taxon>Lophotrochozoa</taxon>
        <taxon>Mollusca</taxon>
        <taxon>Gastropoda</taxon>
        <taxon>Heterobranchia</taxon>
        <taxon>Euthyneura</taxon>
        <taxon>Panpulmonata</taxon>
        <taxon>Sacoglossa</taxon>
        <taxon>Placobranchoidea</taxon>
        <taxon>Plakobranchidae</taxon>
        <taxon>Plakobranchus</taxon>
    </lineage>
</organism>
<sequence length="213" mass="23898">MFQCDMKARAECHTNTESKMKGEVPSLPQPCCVNKQCCDSHDRTKPTVCLYQPTLLMTKSSLTSYWRRSGYTKLTPDNQKSHSGKKQTTLELVSYIITGYITTRVSNHGGFGGIFACELALRSTGTFLSFVQAWPDRGLKARDHFAVDRFGTPVQQKLTLSRPEAFPRNRDMEVIFSPGHYMNSVVKITSALKTGSCIDGWMTWGSQLIQIAQ</sequence>
<evidence type="ECO:0000313" key="2">
    <source>
        <dbReference type="Proteomes" id="UP000735302"/>
    </source>
</evidence>
<protein>
    <submittedName>
        <fullName evidence="1">Uncharacterized protein</fullName>
    </submittedName>
</protein>
<dbReference type="EMBL" id="BLXT01003731">
    <property type="protein sequence ID" value="GFO03768.1"/>
    <property type="molecule type" value="Genomic_DNA"/>
</dbReference>
<reference evidence="1 2" key="1">
    <citation type="journal article" date="2021" name="Elife">
        <title>Chloroplast acquisition without the gene transfer in kleptoplastic sea slugs, Plakobranchus ocellatus.</title>
        <authorList>
            <person name="Maeda T."/>
            <person name="Takahashi S."/>
            <person name="Yoshida T."/>
            <person name="Shimamura S."/>
            <person name="Takaki Y."/>
            <person name="Nagai Y."/>
            <person name="Toyoda A."/>
            <person name="Suzuki Y."/>
            <person name="Arimoto A."/>
            <person name="Ishii H."/>
            <person name="Satoh N."/>
            <person name="Nishiyama T."/>
            <person name="Hasebe M."/>
            <person name="Maruyama T."/>
            <person name="Minagawa J."/>
            <person name="Obokata J."/>
            <person name="Shigenobu S."/>
        </authorList>
    </citation>
    <scope>NUCLEOTIDE SEQUENCE [LARGE SCALE GENOMIC DNA]</scope>
</reference>
<comment type="caution">
    <text evidence="1">The sequence shown here is derived from an EMBL/GenBank/DDBJ whole genome shotgun (WGS) entry which is preliminary data.</text>
</comment>
<proteinExistence type="predicted"/>
<accession>A0AAV4AAJ3</accession>